<sequence>MDKLLLLLNNNFKNNLKWIDLSKRFYRTKHRKKVSVELNKPSLYDPKRTTPSKLLKANLFTPESAGPRELSMLCFWIVNYGYADYSILSRYVQCAIDNIKKLKIKSLALIFHSTSKFIYNNTISFIESNQQNIESKESNDETNTGIDEFVQREQLIKKCMKLIIDASPILPNLFVNAVPKDLGMISLSIINIYESFLNECDSNVDSGTDELDLKSISLKVNKLLHRLSDEIIPKLPFCEIDEFAAFSKSFSKINTDWSRHFMRELSLEISSLLMEKIEDLELLMQNKYIGEDLIEELNRFPKELSTVTCALSRLKINEKRFWERSQTLIFLLIKLKNKDFGIKEIDTTTLTLLSTSMCNYSNVSDVVMELLRVCNESHQPSVLVGFNTSVRVLKDDSLASKFLELVDMDQVMELDPKLVSQFILNCCKSTCDRTKIIDKISSIPLDQLHNELLCTVYICNKQLNINPETKVDLCNRIYLNADSLETNLLVTISLSSIQSIDEECVKNLCKKVLDILYNRIEEIPSTVIPSLLSLVLNHFPGNLNIIKRFCKKIDTSDFNIDDLSHIFTKIQSMGLNINKLFTKNFVKIKEINDVQHDYSFDPVQSDSYDNNLELTPYNESFDIKFTECDEDEIMKISKQTLKKTESVPFLDLDDFKDLKTPNNSPQFNVTKFPSNYDIIDEPDVTDRTLFRGLPNANTVDDLKTEWYNFRNNIH</sequence>
<accession>Q4UIJ0</accession>
<keyword evidence="2" id="KW-1185">Reference proteome</keyword>
<dbReference type="Proteomes" id="UP000001950">
    <property type="component" value="Chromosome 1"/>
</dbReference>
<organism evidence="1 2">
    <name type="scientific">Theileria annulata</name>
    <dbReference type="NCBI Taxonomy" id="5874"/>
    <lineage>
        <taxon>Eukaryota</taxon>
        <taxon>Sar</taxon>
        <taxon>Alveolata</taxon>
        <taxon>Apicomplexa</taxon>
        <taxon>Aconoidasida</taxon>
        <taxon>Piroplasmida</taxon>
        <taxon>Theileriidae</taxon>
        <taxon>Theileria</taxon>
    </lineage>
</organism>
<dbReference type="OMA" id="DIKFTEC"/>
<dbReference type="GeneID" id="3863688"/>
<dbReference type="OrthoDB" id="430737at2759"/>
<reference evidence="1 2" key="1">
    <citation type="journal article" date="2005" name="Science">
        <title>Genome of the host-cell transforming parasite Theileria annulata compared with T. parva.</title>
        <authorList>
            <person name="Pain A."/>
            <person name="Renauld H."/>
            <person name="Berriman M."/>
            <person name="Murphy L."/>
            <person name="Yeats C.A."/>
            <person name="Weir W."/>
            <person name="Kerhornou A."/>
            <person name="Aslett M."/>
            <person name="Bishop R."/>
            <person name="Bouchier C."/>
            <person name="Cochet M."/>
            <person name="Coulson R.M.R."/>
            <person name="Cronin A."/>
            <person name="de Villiers E.P."/>
            <person name="Fraser A."/>
            <person name="Fosker N."/>
            <person name="Gardner M."/>
            <person name="Goble A."/>
            <person name="Griffiths-Jones S."/>
            <person name="Harris D.E."/>
            <person name="Katzer F."/>
            <person name="Larke N."/>
            <person name="Lord A."/>
            <person name="Maser P."/>
            <person name="McKellar S."/>
            <person name="Mooney P."/>
            <person name="Morton F."/>
            <person name="Nene V."/>
            <person name="O'Neil S."/>
            <person name="Price C."/>
            <person name="Quail M.A."/>
            <person name="Rabbinowitsch E."/>
            <person name="Rawlings N.D."/>
            <person name="Rutter S."/>
            <person name="Saunders D."/>
            <person name="Seeger K."/>
            <person name="Shah T."/>
            <person name="Squares R."/>
            <person name="Squares S."/>
            <person name="Tivey A."/>
            <person name="Walker A.R."/>
            <person name="Woodward J."/>
            <person name="Dobbelaere D.A.E."/>
            <person name="Langsley G."/>
            <person name="Rajandream M.A."/>
            <person name="McKeever D."/>
            <person name="Shiels B."/>
            <person name="Tait A."/>
            <person name="Barrell B.G."/>
            <person name="Hall N."/>
        </authorList>
    </citation>
    <scope>NUCLEOTIDE SEQUENCE [LARGE SCALE GENOMIC DNA]</scope>
    <source>
        <strain evidence="2">Ankara</strain>
    </source>
</reference>
<dbReference type="RefSeq" id="XP_953777.1">
    <property type="nucleotide sequence ID" value="XM_948684.1"/>
</dbReference>
<protein>
    <submittedName>
        <fullName evidence="1">Uncharacterized protein</fullName>
    </submittedName>
</protein>
<proteinExistence type="predicted"/>
<name>Q4UIJ0_THEAN</name>
<dbReference type="VEuPathDB" id="PiroplasmaDB:TA16760"/>
<dbReference type="EMBL" id="CR940347">
    <property type="protein sequence ID" value="CAI73099.1"/>
    <property type="molecule type" value="Genomic_DNA"/>
</dbReference>
<dbReference type="InParanoid" id="Q4UIJ0"/>
<evidence type="ECO:0000313" key="2">
    <source>
        <dbReference type="Proteomes" id="UP000001950"/>
    </source>
</evidence>
<dbReference type="eggNOG" id="ENOG502QX64">
    <property type="taxonomic scope" value="Eukaryota"/>
</dbReference>
<dbReference type="KEGG" id="tan:TA16760"/>
<gene>
    <name evidence="1" type="ORF">TA16760</name>
</gene>
<dbReference type="AlphaFoldDB" id="Q4UIJ0"/>
<evidence type="ECO:0000313" key="1">
    <source>
        <dbReference type="EMBL" id="CAI73099.1"/>
    </source>
</evidence>